<dbReference type="InterPro" id="IPR036866">
    <property type="entry name" value="RibonucZ/Hydroxyglut_hydro"/>
</dbReference>
<sequence length="304" mass="32045">MFGRLVLAGALAAALAVPALAQPLLPRPGATRNIAAACAGKEGWADPAPPARLYGNTYYVGTCGITSLLVETQAGLVLLDGGVPEAAPLVLENIRKLGFSPRLVRWILVSHEHWDHAGAVAAIQRETGAKVIAGPFQYNALTGGKHSPEDPQADLLAKNPMQPAEVSFAVRDRGRHTVGGVTFTAYATPAHSPGSTSWTWRECEGAVCKTVAYADSASTISADGYRFTDHPKRVGEVRSGLSAIGSLPCDIIVTPHPSASDLFPRMSGAKQLVQFAACRSYAEAAGKRFKARLASEKLVVPVKK</sequence>
<keyword evidence="1" id="KW-0732">Signal</keyword>
<dbReference type="InterPro" id="IPR050855">
    <property type="entry name" value="NDM-1-like"/>
</dbReference>
<dbReference type="PANTHER" id="PTHR42951">
    <property type="entry name" value="METALLO-BETA-LACTAMASE DOMAIN-CONTAINING"/>
    <property type="match status" value="1"/>
</dbReference>
<dbReference type="SUPFAM" id="SSF56281">
    <property type="entry name" value="Metallo-hydrolase/oxidoreductase"/>
    <property type="match status" value="1"/>
</dbReference>
<gene>
    <name evidence="3" type="primary">bla</name>
    <name evidence="3" type="ORF">WG900_00875</name>
</gene>
<dbReference type="GO" id="GO:0008800">
    <property type="term" value="F:beta-lactamase activity"/>
    <property type="evidence" value="ECO:0007669"/>
    <property type="project" value="UniProtKB-EC"/>
</dbReference>
<feature type="chain" id="PRO_5046198463" evidence="1">
    <location>
        <begin position="22"/>
        <end position="304"/>
    </location>
</feature>
<dbReference type="NCBIfam" id="NF033105">
    <property type="entry name" value="bla_subclass_B3"/>
    <property type="match status" value="1"/>
</dbReference>
<dbReference type="Pfam" id="PF00753">
    <property type="entry name" value="Lactamase_B"/>
    <property type="match status" value="1"/>
</dbReference>
<dbReference type="Proteomes" id="UP001379235">
    <property type="component" value="Unassembled WGS sequence"/>
</dbReference>
<dbReference type="EC" id="3.5.2.6" evidence="3"/>
<feature type="signal peptide" evidence="1">
    <location>
        <begin position="1"/>
        <end position="21"/>
    </location>
</feature>
<dbReference type="SMART" id="SM00849">
    <property type="entry name" value="Lactamase_B"/>
    <property type="match status" value="1"/>
</dbReference>
<evidence type="ECO:0000256" key="1">
    <source>
        <dbReference type="SAM" id="SignalP"/>
    </source>
</evidence>
<proteinExistence type="predicted"/>
<feature type="domain" description="Metallo-beta-lactamase" evidence="2">
    <location>
        <begin position="64"/>
        <end position="256"/>
    </location>
</feature>
<dbReference type="InterPro" id="IPR001279">
    <property type="entry name" value="Metallo-B-lactamas"/>
</dbReference>
<dbReference type="PANTHER" id="PTHR42951:SF17">
    <property type="entry name" value="METALLO-BETA-LACTAMASE DOMAIN-CONTAINING PROTEIN"/>
    <property type="match status" value="1"/>
</dbReference>
<keyword evidence="3" id="KW-0378">Hydrolase</keyword>
<organism evidence="3 4">
    <name type="scientific">Novosphingobium aquae</name>
    <dbReference type="NCBI Taxonomy" id="3133435"/>
    <lineage>
        <taxon>Bacteria</taxon>
        <taxon>Pseudomonadati</taxon>
        <taxon>Pseudomonadota</taxon>
        <taxon>Alphaproteobacteria</taxon>
        <taxon>Sphingomonadales</taxon>
        <taxon>Sphingomonadaceae</taxon>
        <taxon>Novosphingobium</taxon>
    </lineage>
</organism>
<dbReference type="NCBIfam" id="NF012229">
    <property type="entry name" value="bla_class_B_core"/>
    <property type="match status" value="1"/>
</dbReference>
<evidence type="ECO:0000313" key="4">
    <source>
        <dbReference type="Proteomes" id="UP001379235"/>
    </source>
</evidence>
<protein>
    <submittedName>
        <fullName evidence="3">Subclass B3 metallo-beta-lactamase</fullName>
        <ecNumber evidence="3">3.5.2.6</ecNumber>
    </submittedName>
</protein>
<evidence type="ECO:0000259" key="2">
    <source>
        <dbReference type="SMART" id="SM00849"/>
    </source>
</evidence>
<reference evidence="3 4" key="1">
    <citation type="submission" date="2024-03" db="EMBL/GenBank/DDBJ databases">
        <authorList>
            <person name="Jo J.-H."/>
        </authorList>
    </citation>
    <scope>NUCLEOTIDE SEQUENCE [LARGE SCALE GENOMIC DNA]</scope>
    <source>
        <strain evidence="3 4">AS3R-12</strain>
    </source>
</reference>
<evidence type="ECO:0000313" key="3">
    <source>
        <dbReference type="EMBL" id="MEJ6008464.1"/>
    </source>
</evidence>
<dbReference type="EMBL" id="JBBHJY010000001">
    <property type="protein sequence ID" value="MEJ6008464.1"/>
    <property type="molecule type" value="Genomic_DNA"/>
</dbReference>
<keyword evidence="4" id="KW-1185">Reference proteome</keyword>
<comment type="caution">
    <text evidence="3">The sequence shown here is derived from an EMBL/GenBank/DDBJ whole genome shotgun (WGS) entry which is preliminary data.</text>
</comment>
<dbReference type="Gene3D" id="3.60.15.10">
    <property type="entry name" value="Ribonuclease Z/Hydroxyacylglutathione hydrolase-like"/>
    <property type="match status" value="1"/>
</dbReference>
<dbReference type="RefSeq" id="WP_339964015.1">
    <property type="nucleotide sequence ID" value="NZ_JBBHJY010000001.1"/>
</dbReference>
<name>A0ABU8S3D9_9SPHN</name>
<accession>A0ABU8S3D9</accession>